<evidence type="ECO:0000313" key="2">
    <source>
        <dbReference type="EMBL" id="BAJ32180.1"/>
    </source>
</evidence>
<dbReference type="STRING" id="452652.KSE_64210"/>
<gene>
    <name evidence="2" type="ordered locus">KSE_64210</name>
</gene>
<dbReference type="EMBL" id="AP010968">
    <property type="protein sequence ID" value="BAJ32180.1"/>
    <property type="molecule type" value="Genomic_DNA"/>
</dbReference>
<dbReference type="AlphaFoldDB" id="E4N1Z6"/>
<proteinExistence type="predicted"/>
<dbReference type="PATRIC" id="fig|452652.3.peg.6444"/>
<keyword evidence="3" id="KW-1185">Reference proteome</keyword>
<evidence type="ECO:0000256" key="1">
    <source>
        <dbReference type="SAM" id="SignalP"/>
    </source>
</evidence>
<name>E4N1Z6_KITSK</name>
<sequence>MLNSAWRTAICVLIGLGLAATAVPAASADDGGGVVIGPCADLSICTGTHHPGSTPTAGGGGTSGGSGGGTEMCTWKDKQVPCWRDDLGWFSEGCYYSLVTPQPLAGDRSWEGHTSKDGAIYQKACDLTGDLLNFQSAGQTFLAQAPGKTPPKTPAQLAYDALQEITVVPPVLHAAPGKDAVVGSPVWLWMDANPRTVGPLSSELQGEGFKVTTTITLAEVEWSVDDGPAGDEQVGHFSCKDGGNPFSSTGTPSCSHVFEKSSAGMKEKAFTLGVRMLWHVSAHKDDGTPINMIPYDWWPTYTDAVLQVPVNEVQVLN</sequence>
<protein>
    <recommendedName>
        <fullName evidence="4">ATP/GTP-binding protein</fullName>
    </recommendedName>
</protein>
<reference evidence="2 3" key="1">
    <citation type="journal article" date="2010" name="DNA Res.">
        <title>Genome sequence of Kitasatospora setae NBRC 14216T: an evolutionary snapshot of the family Streptomycetaceae.</title>
        <authorList>
            <person name="Ichikawa N."/>
            <person name="Oguchi A."/>
            <person name="Ikeda H."/>
            <person name="Ishikawa J."/>
            <person name="Kitani S."/>
            <person name="Watanabe Y."/>
            <person name="Nakamura S."/>
            <person name="Katano Y."/>
            <person name="Kishi E."/>
            <person name="Sasagawa M."/>
            <person name="Ankai A."/>
            <person name="Fukui S."/>
            <person name="Hashimoto Y."/>
            <person name="Kamata S."/>
            <person name="Otoguro M."/>
            <person name="Tanikawa S."/>
            <person name="Nihira T."/>
            <person name="Horinouchi S."/>
            <person name="Ohnishi Y."/>
            <person name="Hayakawa M."/>
            <person name="Kuzuyama T."/>
            <person name="Arisawa A."/>
            <person name="Nomoto F."/>
            <person name="Miura H."/>
            <person name="Takahashi Y."/>
            <person name="Fujita N."/>
        </authorList>
    </citation>
    <scope>NUCLEOTIDE SEQUENCE [LARGE SCALE GENOMIC DNA]</scope>
    <source>
        <strain evidence="3">ATCC 33774 / DSM 43861 / JCM 3304 / KCC A-0304 / NBRC 14216 / KM-6054</strain>
    </source>
</reference>
<feature type="chain" id="PRO_5003186262" description="ATP/GTP-binding protein" evidence="1">
    <location>
        <begin position="29"/>
        <end position="317"/>
    </location>
</feature>
<evidence type="ECO:0008006" key="4">
    <source>
        <dbReference type="Google" id="ProtNLM"/>
    </source>
</evidence>
<dbReference type="Proteomes" id="UP000007076">
    <property type="component" value="Chromosome"/>
</dbReference>
<dbReference type="KEGG" id="ksk:KSE_64210"/>
<keyword evidence="1" id="KW-0732">Signal</keyword>
<dbReference type="HOGENOM" id="CLU_071262_0_0_11"/>
<evidence type="ECO:0000313" key="3">
    <source>
        <dbReference type="Proteomes" id="UP000007076"/>
    </source>
</evidence>
<organism evidence="2 3">
    <name type="scientific">Kitasatospora setae (strain ATCC 33774 / DSM 43861 / JCM 3304 / KCC A-0304 / NBRC 14216 / KM-6054)</name>
    <name type="common">Streptomyces setae</name>
    <dbReference type="NCBI Taxonomy" id="452652"/>
    <lineage>
        <taxon>Bacteria</taxon>
        <taxon>Bacillati</taxon>
        <taxon>Actinomycetota</taxon>
        <taxon>Actinomycetes</taxon>
        <taxon>Kitasatosporales</taxon>
        <taxon>Streptomycetaceae</taxon>
        <taxon>Kitasatospora</taxon>
    </lineage>
</organism>
<dbReference type="eggNOG" id="ENOG5034BVP">
    <property type="taxonomic scope" value="Bacteria"/>
</dbReference>
<dbReference type="RefSeq" id="WP_014139476.1">
    <property type="nucleotide sequence ID" value="NC_016109.1"/>
</dbReference>
<accession>E4N1Z6</accession>
<feature type="signal peptide" evidence="1">
    <location>
        <begin position="1"/>
        <end position="28"/>
    </location>
</feature>